<sequence>MSTPDNTHPAAEDAETCECGAEVVTEADIDREDGIEAVQAVLFAAALAMVLWLVTRETAGGWTTPSLVGLGVIAGTAISPVLTLLSVAFHATRRAVIRK</sequence>
<dbReference type="Proteomes" id="UP001598673">
    <property type="component" value="Unassembled WGS sequence"/>
</dbReference>
<feature type="transmembrane region" description="Helical" evidence="1">
    <location>
        <begin position="37"/>
        <end position="55"/>
    </location>
</feature>
<gene>
    <name evidence="2" type="ORF">ACFWGY_08195</name>
</gene>
<proteinExistence type="predicted"/>
<name>A0ABW6G274_9PSEU</name>
<organism evidence="2 3">
    <name type="scientific">Prauserella salsuginis</name>
    <dbReference type="NCBI Taxonomy" id="387889"/>
    <lineage>
        <taxon>Bacteria</taxon>
        <taxon>Bacillati</taxon>
        <taxon>Actinomycetota</taxon>
        <taxon>Actinomycetes</taxon>
        <taxon>Pseudonocardiales</taxon>
        <taxon>Pseudonocardiaceae</taxon>
        <taxon>Prauserella</taxon>
        <taxon>Prauserella salsuginis group</taxon>
    </lineage>
</organism>
<feature type="transmembrane region" description="Helical" evidence="1">
    <location>
        <begin position="67"/>
        <end position="89"/>
    </location>
</feature>
<evidence type="ECO:0000313" key="2">
    <source>
        <dbReference type="EMBL" id="MFD6793302.1"/>
    </source>
</evidence>
<accession>A0ABW6G274</accession>
<keyword evidence="1" id="KW-0472">Membrane</keyword>
<dbReference type="RefSeq" id="WP_258937946.1">
    <property type="nucleotide sequence ID" value="NZ_JANBBF010000013.1"/>
</dbReference>
<protein>
    <submittedName>
        <fullName evidence="2">Uncharacterized protein</fullName>
    </submittedName>
</protein>
<dbReference type="EMBL" id="JBHXCV010000004">
    <property type="protein sequence ID" value="MFD6793302.1"/>
    <property type="molecule type" value="Genomic_DNA"/>
</dbReference>
<reference evidence="2 3" key="1">
    <citation type="submission" date="2024-09" db="EMBL/GenBank/DDBJ databases">
        <title>The Natural Products Discovery Center: Release of the First 8490 Sequenced Strains for Exploring Actinobacteria Biosynthetic Diversity.</title>
        <authorList>
            <person name="Kalkreuter E."/>
            <person name="Kautsar S.A."/>
            <person name="Yang D."/>
            <person name="Bader C.D."/>
            <person name="Teijaro C.N."/>
            <person name="Fluegel L."/>
            <person name="Davis C.M."/>
            <person name="Simpson J.R."/>
            <person name="Lauterbach L."/>
            <person name="Steele A.D."/>
            <person name="Gui C."/>
            <person name="Meng S."/>
            <person name="Li G."/>
            <person name="Viehrig K."/>
            <person name="Ye F."/>
            <person name="Su P."/>
            <person name="Kiefer A.F."/>
            <person name="Nichols A."/>
            <person name="Cepeda A.J."/>
            <person name="Yan W."/>
            <person name="Fan B."/>
            <person name="Jiang Y."/>
            <person name="Adhikari A."/>
            <person name="Zheng C.-J."/>
            <person name="Schuster L."/>
            <person name="Cowan T.M."/>
            <person name="Smanski M.J."/>
            <person name="Chevrette M.G."/>
            <person name="De Carvalho L.P.S."/>
            <person name="Shen B."/>
        </authorList>
    </citation>
    <scope>NUCLEOTIDE SEQUENCE [LARGE SCALE GENOMIC DNA]</scope>
    <source>
        <strain evidence="2 3">NPDC060353</strain>
    </source>
</reference>
<keyword evidence="3" id="KW-1185">Reference proteome</keyword>
<comment type="caution">
    <text evidence="2">The sequence shown here is derived from an EMBL/GenBank/DDBJ whole genome shotgun (WGS) entry which is preliminary data.</text>
</comment>
<keyword evidence="1" id="KW-0812">Transmembrane</keyword>
<evidence type="ECO:0000313" key="3">
    <source>
        <dbReference type="Proteomes" id="UP001598673"/>
    </source>
</evidence>
<evidence type="ECO:0000256" key="1">
    <source>
        <dbReference type="SAM" id="Phobius"/>
    </source>
</evidence>
<keyword evidence="1" id="KW-1133">Transmembrane helix</keyword>